<dbReference type="CDD" id="cd16917">
    <property type="entry name" value="HATPase_UhpB-NarQ-NarX-like"/>
    <property type="match status" value="1"/>
</dbReference>
<dbReference type="RefSeq" id="WP_338228830.1">
    <property type="nucleotide sequence ID" value="NZ_BTPE01000007.1"/>
</dbReference>
<dbReference type="Pfam" id="PF02518">
    <property type="entry name" value="HATPase_c"/>
    <property type="match status" value="1"/>
</dbReference>
<evidence type="ECO:0000256" key="4">
    <source>
        <dbReference type="SAM" id="SignalP"/>
    </source>
</evidence>
<gene>
    <name evidence="6" type="ORF">Ataiwa_22710</name>
</gene>
<evidence type="ECO:0000259" key="5">
    <source>
        <dbReference type="PROSITE" id="PS50109"/>
    </source>
</evidence>
<dbReference type="SUPFAM" id="SSF48452">
    <property type="entry name" value="TPR-like"/>
    <property type="match status" value="1"/>
</dbReference>
<dbReference type="Gene3D" id="3.30.565.10">
    <property type="entry name" value="Histidine kinase-like ATPase, C-terminal domain"/>
    <property type="match status" value="1"/>
</dbReference>
<keyword evidence="3" id="KW-0902">Two-component regulatory system</keyword>
<feature type="domain" description="Histidine kinase" evidence="5">
    <location>
        <begin position="494"/>
        <end position="672"/>
    </location>
</feature>
<dbReference type="PROSITE" id="PS50109">
    <property type="entry name" value="HIS_KIN"/>
    <property type="match status" value="1"/>
</dbReference>
<dbReference type="InterPro" id="IPR011712">
    <property type="entry name" value="Sig_transdc_His_kin_sub3_dim/P"/>
</dbReference>
<dbReference type="Gene3D" id="1.25.40.10">
    <property type="entry name" value="Tetratricopeptide repeat domain"/>
    <property type="match status" value="2"/>
</dbReference>
<feature type="chain" id="PRO_5046066171" description="Histidine kinase domain-containing protein" evidence="4">
    <location>
        <begin position="24"/>
        <end position="672"/>
    </location>
</feature>
<dbReference type="InterPro" id="IPR011990">
    <property type="entry name" value="TPR-like_helical_dom_sf"/>
</dbReference>
<proteinExistence type="predicted"/>
<keyword evidence="7" id="KW-1185">Reference proteome</keyword>
<name>A0ABQ6Q1F2_9BACT</name>
<organism evidence="6 7">
    <name type="scientific">Algoriphagus taiwanensis</name>
    <dbReference type="NCBI Taxonomy" id="1445656"/>
    <lineage>
        <taxon>Bacteria</taxon>
        <taxon>Pseudomonadati</taxon>
        <taxon>Bacteroidota</taxon>
        <taxon>Cytophagia</taxon>
        <taxon>Cytophagales</taxon>
        <taxon>Cyclobacteriaceae</taxon>
        <taxon>Algoriphagus</taxon>
    </lineage>
</organism>
<dbReference type="PANTHER" id="PTHR24421">
    <property type="entry name" value="NITRATE/NITRITE SENSOR PROTEIN NARX-RELATED"/>
    <property type="match status" value="1"/>
</dbReference>
<dbReference type="Pfam" id="PF07730">
    <property type="entry name" value="HisKA_3"/>
    <property type="match status" value="1"/>
</dbReference>
<keyword evidence="4" id="KW-0732">Signal</keyword>
<dbReference type="InterPro" id="IPR005467">
    <property type="entry name" value="His_kinase_dom"/>
</dbReference>
<evidence type="ECO:0000313" key="6">
    <source>
        <dbReference type="EMBL" id="GMQ33999.1"/>
    </source>
</evidence>
<dbReference type="InterPro" id="IPR050482">
    <property type="entry name" value="Sensor_HK_TwoCompSys"/>
</dbReference>
<keyword evidence="2" id="KW-0418">Kinase</keyword>
<dbReference type="EMBL" id="BTPE01000007">
    <property type="protein sequence ID" value="GMQ33999.1"/>
    <property type="molecule type" value="Genomic_DNA"/>
</dbReference>
<dbReference type="InterPro" id="IPR036890">
    <property type="entry name" value="HATPase_C_sf"/>
</dbReference>
<comment type="caution">
    <text evidence="6">The sequence shown here is derived from an EMBL/GenBank/DDBJ whole genome shotgun (WGS) entry which is preliminary data.</text>
</comment>
<evidence type="ECO:0000256" key="2">
    <source>
        <dbReference type="ARBA" id="ARBA00022777"/>
    </source>
</evidence>
<evidence type="ECO:0000256" key="3">
    <source>
        <dbReference type="ARBA" id="ARBA00023012"/>
    </source>
</evidence>
<accession>A0ABQ6Q1F2</accession>
<sequence length="672" mass="77291">MQLNNIKLFICCLFFAPLAAVFAQKRDSLEQVLEGGNLTSQEELSTLEMLYQETPEEDSLSGVYLRRLLELTRKLDDKDKFGSWAVAFFHSQSPGVQSVEEKIKFLKEAASQEEKIQDSRVKGNVYLKLGGAFFNLSRFDSAIYYYQESISRFGPGDSIFVADAEFFAGQAYDYQGDLLNAMEKYQQARDIYELLDDKDYVNYVTGGMAILFSRFGIYEEADKIRETLIEAYRESNESGEIGIQLYNRAEDLRKQNRYDEQLATLLQIEEMRPLEPERPYFDLMLTIAFANYFGKKEDIQQQLSYYQKAKELIPSVPQFLENNPSWLYTEALLMRNQRKTEEANQLAIAYLKKVKPTNDMDHIIRGMEIVAQTYEDLGRTKEAAATWKNLNSFKDSLNSANKTTTFAYYQTLYETEKKEREILDKTRELEEVSLKSEARTRLFLFVIGGLLIVGGGGFLTKSLQQAKKEKKLQERFSHELLISQEEERKRISKDLHDGLGQSLLLIKNRVALSRDENTGEMLDTAISELRAIARSLHPMQLEKLGLSKATEQLLDQIDRETELFVSAEIDQLDDSLTKVQELHLYRILQECLNNILKHAEATAIRVCLGQKENEIQLKIEDNGKGFDFSERYHDFQSLGLKTLKERTAAIQGIMKVSSEKGKGSQFTFTVYA</sequence>
<dbReference type="SMART" id="SM00387">
    <property type="entry name" value="HATPase_c"/>
    <property type="match status" value="1"/>
</dbReference>
<reference evidence="6 7" key="1">
    <citation type="submission" date="2023-08" db="EMBL/GenBank/DDBJ databases">
        <title>Draft genome sequence of Algoriphagus taiwanensis.</title>
        <authorList>
            <person name="Takatani N."/>
            <person name="Hosokawa M."/>
            <person name="Sawabe T."/>
        </authorList>
    </citation>
    <scope>NUCLEOTIDE SEQUENCE [LARGE SCALE GENOMIC DNA]</scope>
    <source>
        <strain evidence="6 7">JCM 19755</strain>
    </source>
</reference>
<evidence type="ECO:0000313" key="7">
    <source>
        <dbReference type="Proteomes" id="UP001307705"/>
    </source>
</evidence>
<dbReference type="Gene3D" id="1.20.5.1930">
    <property type="match status" value="1"/>
</dbReference>
<evidence type="ECO:0000256" key="1">
    <source>
        <dbReference type="ARBA" id="ARBA00022679"/>
    </source>
</evidence>
<dbReference type="InterPro" id="IPR003594">
    <property type="entry name" value="HATPase_dom"/>
</dbReference>
<feature type="signal peptide" evidence="4">
    <location>
        <begin position="1"/>
        <end position="23"/>
    </location>
</feature>
<protein>
    <recommendedName>
        <fullName evidence="5">Histidine kinase domain-containing protein</fullName>
    </recommendedName>
</protein>
<dbReference type="Proteomes" id="UP001307705">
    <property type="component" value="Unassembled WGS sequence"/>
</dbReference>
<dbReference type="SUPFAM" id="SSF55874">
    <property type="entry name" value="ATPase domain of HSP90 chaperone/DNA topoisomerase II/histidine kinase"/>
    <property type="match status" value="1"/>
</dbReference>
<keyword evidence="1" id="KW-0808">Transferase</keyword>